<feature type="region of interest" description="Disordered" evidence="1">
    <location>
        <begin position="24"/>
        <end position="95"/>
    </location>
</feature>
<evidence type="ECO:0008006" key="5">
    <source>
        <dbReference type="Google" id="ProtNLM"/>
    </source>
</evidence>
<sequence>MLRSIAVTAGALSLALLLAGGCSSDDDKPAASAPAPVSADGSVGGSVPAPGASGPAAPLGSAPDAAAPGGQAAQPGTADSTAKPSRPAGHDFPDVGAMRVGWVNATVTRAGGSCYGLKTADGETWAAYSKKAVPMDKGDKVRVRITPGKTPVDCGSGKPATLVRALINPK</sequence>
<feature type="compositionally biased region" description="Low complexity" evidence="1">
    <location>
        <begin position="30"/>
        <end position="76"/>
    </location>
</feature>
<evidence type="ECO:0000256" key="2">
    <source>
        <dbReference type="SAM" id="SignalP"/>
    </source>
</evidence>
<name>A0ABT4AT14_9ACTN</name>
<keyword evidence="4" id="KW-1185">Reference proteome</keyword>
<gene>
    <name evidence="3" type="ORF">OWR29_05220</name>
</gene>
<protein>
    <recommendedName>
        <fullName evidence="5">Lipoprotein</fullName>
    </recommendedName>
</protein>
<evidence type="ECO:0000313" key="3">
    <source>
        <dbReference type="EMBL" id="MCY1137392.1"/>
    </source>
</evidence>
<organism evidence="3 4">
    <name type="scientific">Paractinoplanes pyxinae</name>
    <dbReference type="NCBI Taxonomy" id="2997416"/>
    <lineage>
        <taxon>Bacteria</taxon>
        <taxon>Bacillati</taxon>
        <taxon>Actinomycetota</taxon>
        <taxon>Actinomycetes</taxon>
        <taxon>Micromonosporales</taxon>
        <taxon>Micromonosporaceae</taxon>
        <taxon>Paractinoplanes</taxon>
    </lineage>
</organism>
<dbReference type="EMBL" id="JAPNTZ010000002">
    <property type="protein sequence ID" value="MCY1137392.1"/>
    <property type="molecule type" value="Genomic_DNA"/>
</dbReference>
<dbReference type="Proteomes" id="UP001151002">
    <property type="component" value="Unassembled WGS sequence"/>
</dbReference>
<reference evidence="3" key="1">
    <citation type="submission" date="2022-11" db="EMBL/GenBank/DDBJ databases">
        <authorList>
            <person name="Somphong A."/>
            <person name="Phongsopitanun W."/>
        </authorList>
    </citation>
    <scope>NUCLEOTIDE SEQUENCE</scope>
    <source>
        <strain evidence="3">Pm04-4</strain>
    </source>
</reference>
<dbReference type="RefSeq" id="WP_267561345.1">
    <property type="nucleotide sequence ID" value="NZ_JAPNTZ010000002.1"/>
</dbReference>
<feature type="signal peptide" evidence="2">
    <location>
        <begin position="1"/>
        <end position="24"/>
    </location>
</feature>
<comment type="caution">
    <text evidence="3">The sequence shown here is derived from an EMBL/GenBank/DDBJ whole genome shotgun (WGS) entry which is preliminary data.</text>
</comment>
<dbReference type="PROSITE" id="PS51257">
    <property type="entry name" value="PROKAR_LIPOPROTEIN"/>
    <property type="match status" value="1"/>
</dbReference>
<proteinExistence type="predicted"/>
<keyword evidence="2" id="KW-0732">Signal</keyword>
<accession>A0ABT4AT14</accession>
<evidence type="ECO:0000313" key="4">
    <source>
        <dbReference type="Proteomes" id="UP001151002"/>
    </source>
</evidence>
<feature type="chain" id="PRO_5046703989" description="Lipoprotein" evidence="2">
    <location>
        <begin position="25"/>
        <end position="170"/>
    </location>
</feature>
<evidence type="ECO:0000256" key="1">
    <source>
        <dbReference type="SAM" id="MobiDB-lite"/>
    </source>
</evidence>